<proteinExistence type="predicted"/>
<organism evidence="2 3">
    <name type="scientific">Trifolium medium</name>
    <dbReference type="NCBI Taxonomy" id="97028"/>
    <lineage>
        <taxon>Eukaryota</taxon>
        <taxon>Viridiplantae</taxon>
        <taxon>Streptophyta</taxon>
        <taxon>Embryophyta</taxon>
        <taxon>Tracheophyta</taxon>
        <taxon>Spermatophyta</taxon>
        <taxon>Magnoliopsida</taxon>
        <taxon>eudicotyledons</taxon>
        <taxon>Gunneridae</taxon>
        <taxon>Pentapetalae</taxon>
        <taxon>rosids</taxon>
        <taxon>fabids</taxon>
        <taxon>Fabales</taxon>
        <taxon>Fabaceae</taxon>
        <taxon>Papilionoideae</taxon>
        <taxon>50 kb inversion clade</taxon>
        <taxon>NPAAA clade</taxon>
        <taxon>Hologalegina</taxon>
        <taxon>IRL clade</taxon>
        <taxon>Trifolieae</taxon>
        <taxon>Trifolium</taxon>
    </lineage>
</organism>
<accession>A0A392RL54</accession>
<evidence type="ECO:0000313" key="3">
    <source>
        <dbReference type="Proteomes" id="UP000265520"/>
    </source>
</evidence>
<keyword evidence="3" id="KW-1185">Reference proteome</keyword>
<evidence type="ECO:0000313" key="2">
    <source>
        <dbReference type="EMBL" id="MCI37373.1"/>
    </source>
</evidence>
<sequence length="28" mass="3095">MDCPTGPLRGPLAQHWGHYKSSPSQESQ</sequence>
<evidence type="ECO:0000256" key="1">
    <source>
        <dbReference type="SAM" id="MobiDB-lite"/>
    </source>
</evidence>
<protein>
    <submittedName>
        <fullName evidence="2">Uncharacterized protein</fullName>
    </submittedName>
</protein>
<dbReference type="EMBL" id="LXQA010243932">
    <property type="protein sequence ID" value="MCI37373.1"/>
    <property type="molecule type" value="Genomic_DNA"/>
</dbReference>
<dbReference type="Proteomes" id="UP000265520">
    <property type="component" value="Unassembled WGS sequence"/>
</dbReference>
<name>A0A392RL54_9FABA</name>
<feature type="non-terminal residue" evidence="2">
    <location>
        <position position="28"/>
    </location>
</feature>
<reference evidence="2 3" key="1">
    <citation type="journal article" date="2018" name="Front. Plant Sci.">
        <title>Red Clover (Trifolium pratense) and Zigzag Clover (T. medium) - A Picture of Genomic Similarities and Differences.</title>
        <authorList>
            <person name="Dluhosova J."/>
            <person name="Istvanek J."/>
            <person name="Nedelnik J."/>
            <person name="Repkova J."/>
        </authorList>
    </citation>
    <scope>NUCLEOTIDE SEQUENCE [LARGE SCALE GENOMIC DNA]</scope>
    <source>
        <strain evidence="3">cv. 10/8</strain>
        <tissue evidence="2">Leaf</tissue>
    </source>
</reference>
<comment type="caution">
    <text evidence="2">The sequence shown here is derived from an EMBL/GenBank/DDBJ whole genome shotgun (WGS) entry which is preliminary data.</text>
</comment>
<dbReference type="AlphaFoldDB" id="A0A392RL54"/>
<feature type="region of interest" description="Disordered" evidence="1">
    <location>
        <begin position="1"/>
        <end position="28"/>
    </location>
</feature>